<dbReference type="Proteomes" id="UP000809621">
    <property type="component" value="Unassembled WGS sequence"/>
</dbReference>
<organism evidence="2 3">
    <name type="scientific">Vibrio ulleungensis</name>
    <dbReference type="NCBI Taxonomy" id="2807619"/>
    <lineage>
        <taxon>Bacteria</taxon>
        <taxon>Pseudomonadati</taxon>
        <taxon>Pseudomonadota</taxon>
        <taxon>Gammaproteobacteria</taxon>
        <taxon>Vibrionales</taxon>
        <taxon>Vibrionaceae</taxon>
        <taxon>Vibrio</taxon>
    </lineage>
</organism>
<dbReference type="RefSeq" id="WP_205159809.1">
    <property type="nucleotide sequence ID" value="NZ_JAFEUM010000010.1"/>
</dbReference>
<dbReference type="Pfam" id="PF00583">
    <property type="entry name" value="Acetyltransf_1"/>
    <property type="match status" value="1"/>
</dbReference>
<dbReference type="InterPro" id="IPR000182">
    <property type="entry name" value="GNAT_dom"/>
</dbReference>
<dbReference type="PROSITE" id="PS51186">
    <property type="entry name" value="GNAT"/>
    <property type="match status" value="1"/>
</dbReference>
<comment type="caution">
    <text evidence="2">The sequence shown here is derived from an EMBL/GenBank/DDBJ whole genome shotgun (WGS) entry which is preliminary data.</text>
</comment>
<gene>
    <name evidence="2" type="ORF">JQC93_18405</name>
</gene>
<keyword evidence="3" id="KW-1185">Reference proteome</keyword>
<dbReference type="SUPFAM" id="SSF55729">
    <property type="entry name" value="Acyl-CoA N-acyltransferases (Nat)"/>
    <property type="match status" value="1"/>
</dbReference>
<protein>
    <submittedName>
        <fullName evidence="2">N-acetyltransferase</fullName>
    </submittedName>
</protein>
<feature type="domain" description="N-acetyltransferase" evidence="1">
    <location>
        <begin position="1"/>
        <end position="145"/>
    </location>
</feature>
<accession>A0ABS2HLI7</accession>
<evidence type="ECO:0000313" key="2">
    <source>
        <dbReference type="EMBL" id="MBM7038355.1"/>
    </source>
</evidence>
<evidence type="ECO:0000259" key="1">
    <source>
        <dbReference type="PROSITE" id="PS51186"/>
    </source>
</evidence>
<name>A0ABS2HLI7_9VIBR</name>
<sequence>MLIRTEAPADILSIDSLLKAAYPTHAEAELVMSLRENGRFTLSLVACSDEGQVIGYALFTAVTIGGEELNWQALEPIAVLPEARGEHIGQQLIAEGLETLAELGYPVCVVVGDDAYYKQSGFVPADKFSLSCNRHTATSEFQINELLPNSISLQQGEVSYSPEFDTE</sequence>
<evidence type="ECO:0000313" key="3">
    <source>
        <dbReference type="Proteomes" id="UP000809621"/>
    </source>
</evidence>
<dbReference type="EMBL" id="JAFEUM010000010">
    <property type="protein sequence ID" value="MBM7038355.1"/>
    <property type="molecule type" value="Genomic_DNA"/>
</dbReference>
<reference evidence="2 3" key="1">
    <citation type="submission" date="2021-02" db="EMBL/GenBank/DDBJ databases">
        <authorList>
            <person name="Park J.-S."/>
        </authorList>
    </citation>
    <scope>NUCLEOTIDE SEQUENCE [LARGE SCALE GENOMIC DNA]</scope>
    <source>
        <strain evidence="2 3">188UL20-2</strain>
    </source>
</reference>
<dbReference type="CDD" id="cd04301">
    <property type="entry name" value="NAT_SF"/>
    <property type="match status" value="1"/>
</dbReference>
<proteinExistence type="predicted"/>
<dbReference type="InterPro" id="IPR016181">
    <property type="entry name" value="Acyl_CoA_acyltransferase"/>
</dbReference>
<dbReference type="Gene3D" id="3.40.630.30">
    <property type="match status" value="1"/>
</dbReference>